<dbReference type="RefSeq" id="XP_024722688.1">
    <property type="nucleotide sequence ID" value="XM_024865496.1"/>
</dbReference>
<accession>A0A2T3B722</accession>
<name>A0A2T3B722_AMORE</name>
<keyword evidence="3" id="KW-1185">Reference proteome</keyword>
<evidence type="ECO:0000256" key="1">
    <source>
        <dbReference type="SAM" id="MobiDB-lite"/>
    </source>
</evidence>
<feature type="region of interest" description="Disordered" evidence="1">
    <location>
        <begin position="162"/>
        <end position="219"/>
    </location>
</feature>
<evidence type="ECO:0000313" key="3">
    <source>
        <dbReference type="Proteomes" id="UP000241818"/>
    </source>
</evidence>
<dbReference type="OrthoDB" id="3526284at2759"/>
<feature type="compositionally biased region" description="Basic and acidic residues" evidence="1">
    <location>
        <begin position="166"/>
        <end position="182"/>
    </location>
</feature>
<dbReference type="GeneID" id="36573577"/>
<dbReference type="AlphaFoldDB" id="A0A2T3B722"/>
<feature type="compositionally biased region" description="Low complexity" evidence="1">
    <location>
        <begin position="183"/>
        <end position="193"/>
    </location>
</feature>
<feature type="region of interest" description="Disordered" evidence="1">
    <location>
        <begin position="1"/>
        <end position="27"/>
    </location>
</feature>
<protein>
    <submittedName>
        <fullName evidence="2">Uncharacterized protein</fullName>
    </submittedName>
</protein>
<dbReference type="Proteomes" id="UP000241818">
    <property type="component" value="Unassembled WGS sequence"/>
</dbReference>
<evidence type="ECO:0000313" key="2">
    <source>
        <dbReference type="EMBL" id="PSS22533.1"/>
    </source>
</evidence>
<dbReference type="InParanoid" id="A0A2T3B722"/>
<organism evidence="2 3">
    <name type="scientific">Amorphotheca resinae ATCC 22711</name>
    <dbReference type="NCBI Taxonomy" id="857342"/>
    <lineage>
        <taxon>Eukaryota</taxon>
        <taxon>Fungi</taxon>
        <taxon>Dikarya</taxon>
        <taxon>Ascomycota</taxon>
        <taxon>Pezizomycotina</taxon>
        <taxon>Leotiomycetes</taxon>
        <taxon>Helotiales</taxon>
        <taxon>Amorphothecaceae</taxon>
        <taxon>Amorphotheca</taxon>
    </lineage>
</organism>
<dbReference type="EMBL" id="KZ679009">
    <property type="protein sequence ID" value="PSS22533.1"/>
    <property type="molecule type" value="Genomic_DNA"/>
</dbReference>
<gene>
    <name evidence="2" type="ORF">M430DRAFT_27005</name>
</gene>
<dbReference type="STRING" id="857342.A0A2T3B722"/>
<reference evidence="2 3" key="1">
    <citation type="journal article" date="2018" name="New Phytol.">
        <title>Comparative genomics and transcriptomics depict ericoid mycorrhizal fungi as versatile saprotrophs and plant mutualists.</title>
        <authorList>
            <person name="Martino E."/>
            <person name="Morin E."/>
            <person name="Grelet G.A."/>
            <person name="Kuo A."/>
            <person name="Kohler A."/>
            <person name="Daghino S."/>
            <person name="Barry K.W."/>
            <person name="Cichocki N."/>
            <person name="Clum A."/>
            <person name="Dockter R.B."/>
            <person name="Hainaut M."/>
            <person name="Kuo R.C."/>
            <person name="LaButti K."/>
            <person name="Lindahl B.D."/>
            <person name="Lindquist E.A."/>
            <person name="Lipzen A."/>
            <person name="Khouja H.R."/>
            <person name="Magnuson J."/>
            <person name="Murat C."/>
            <person name="Ohm R.A."/>
            <person name="Singer S.W."/>
            <person name="Spatafora J.W."/>
            <person name="Wang M."/>
            <person name="Veneault-Fourrey C."/>
            <person name="Henrissat B."/>
            <person name="Grigoriev I.V."/>
            <person name="Martin F.M."/>
            <person name="Perotto S."/>
        </authorList>
    </citation>
    <scope>NUCLEOTIDE SEQUENCE [LARGE SCALE GENOMIC DNA]</scope>
    <source>
        <strain evidence="2 3">ATCC 22711</strain>
    </source>
</reference>
<sequence length="281" mass="31632">MDSKASLPLTHAEEAAPPSYTEPTCNFPSPTTQYYSANIHTQLLSLTREISTLQTKRSLLSQAQDEKMLSLLAAEIQTFFSDFAASGKQRGTLILVPASALPDQSARPAEYDFRDPREYDGVARVRDREAVDGVGGWNEEDLWYWKDEEMAGRLAAYLRPAPPPDLARKEWSPRKEETEIKASEQAQEQAESSGRWRWGRMKRATRSSGESPILTQDRDAKVYPGEDMATSSGEDRVLMDVNADEVTFRTENDLGLFETQTGWAIVLKLKIEMGRREDGAY</sequence>
<proteinExistence type="predicted"/>